<proteinExistence type="predicted"/>
<dbReference type="InterPro" id="IPR012373">
    <property type="entry name" value="Ferrdict_sens_TM"/>
</dbReference>
<dbReference type="OrthoDB" id="1112340at2"/>
<accession>A0A413IM17</accession>
<sequence length="390" mass="45007">MEKEYIEGEMEARLLAYFNGELEEEERRVVERWVEEKPENRKAFEMFLRDCQHFRWVEKEQSVDLVRGKKLMVRRIRRAKIRQICYRVAASVAIIVTLGGLYLLNSPSREDKLANGIETIRPGSPKAKLILSSGEVVDLMQDEEVIREQDGSFVQVKEKKGLVYDTAQATPKAGRLLYNKIIVPRGGEFFVTLADGTNVWLNADSELEYPVQFTGDSREVRLKGEAYFVVHKDVQRSFVVHSGEYSLRVYGTEFNLNTYKPDEIQAVLVEGSIGFKANEATPEKQLKPNQLAVVNVFTGESEITNVDVYPYIAWKNQDVVFVNERLESVMDKAARWYDVDVFFQHESLKEVRFYGNMQRYADIEELLSLLEKISDVRFSIKGRTVIVSDK</sequence>
<dbReference type="Proteomes" id="UP000286063">
    <property type="component" value="Unassembled WGS sequence"/>
</dbReference>
<gene>
    <name evidence="4" type="ORF">DXA50_11650</name>
</gene>
<dbReference type="PANTHER" id="PTHR30273">
    <property type="entry name" value="PERIPLASMIC SIGNAL SENSOR AND SIGMA FACTOR ACTIVATOR FECR-RELATED"/>
    <property type="match status" value="1"/>
</dbReference>
<dbReference type="EMBL" id="QSCR01000020">
    <property type="protein sequence ID" value="RGY16273.1"/>
    <property type="molecule type" value="Genomic_DNA"/>
</dbReference>
<dbReference type="PANTHER" id="PTHR30273:SF2">
    <property type="entry name" value="PROTEIN FECR"/>
    <property type="match status" value="1"/>
</dbReference>
<dbReference type="Pfam" id="PF04773">
    <property type="entry name" value="FecR"/>
    <property type="match status" value="1"/>
</dbReference>
<dbReference type="InterPro" id="IPR006860">
    <property type="entry name" value="FecR"/>
</dbReference>
<organism evidence="4 5">
    <name type="scientific">Butyricimonas virosa</name>
    <dbReference type="NCBI Taxonomy" id="544645"/>
    <lineage>
        <taxon>Bacteria</taxon>
        <taxon>Pseudomonadati</taxon>
        <taxon>Bacteroidota</taxon>
        <taxon>Bacteroidia</taxon>
        <taxon>Bacteroidales</taxon>
        <taxon>Odoribacteraceae</taxon>
        <taxon>Butyricimonas</taxon>
    </lineage>
</organism>
<evidence type="ECO:0000256" key="1">
    <source>
        <dbReference type="SAM" id="Phobius"/>
    </source>
</evidence>
<dbReference type="RefSeq" id="WP_117775139.1">
    <property type="nucleotide sequence ID" value="NZ_CAUGOG010000016.1"/>
</dbReference>
<keyword evidence="1" id="KW-1133">Transmembrane helix</keyword>
<evidence type="ECO:0000313" key="5">
    <source>
        <dbReference type="Proteomes" id="UP000286063"/>
    </source>
</evidence>
<protein>
    <submittedName>
        <fullName evidence="4">FecR family protein</fullName>
    </submittedName>
</protein>
<feature type="domain" description="FecR protein" evidence="2">
    <location>
        <begin position="185"/>
        <end position="273"/>
    </location>
</feature>
<keyword evidence="1" id="KW-0812">Transmembrane</keyword>
<evidence type="ECO:0000259" key="3">
    <source>
        <dbReference type="Pfam" id="PF16344"/>
    </source>
</evidence>
<comment type="caution">
    <text evidence="4">The sequence shown here is derived from an EMBL/GenBank/DDBJ whole genome shotgun (WGS) entry which is preliminary data.</text>
</comment>
<reference evidence="4 5" key="1">
    <citation type="submission" date="2018-08" db="EMBL/GenBank/DDBJ databases">
        <title>A genome reference for cultivated species of the human gut microbiota.</title>
        <authorList>
            <person name="Zou Y."/>
            <person name="Xue W."/>
            <person name="Luo G."/>
        </authorList>
    </citation>
    <scope>NUCLEOTIDE SEQUENCE [LARGE SCALE GENOMIC DNA]</scope>
    <source>
        <strain evidence="4 5">OF02-7</strain>
    </source>
</reference>
<dbReference type="Gene3D" id="2.60.120.1440">
    <property type="match status" value="1"/>
</dbReference>
<keyword evidence="1" id="KW-0472">Membrane</keyword>
<feature type="transmembrane region" description="Helical" evidence="1">
    <location>
        <begin position="84"/>
        <end position="104"/>
    </location>
</feature>
<evidence type="ECO:0000313" key="4">
    <source>
        <dbReference type="EMBL" id="RGY16273.1"/>
    </source>
</evidence>
<dbReference type="InterPro" id="IPR032508">
    <property type="entry name" value="FecR_C"/>
</dbReference>
<dbReference type="AlphaFoldDB" id="A0A413IM17"/>
<dbReference type="Gene3D" id="3.55.50.30">
    <property type="match status" value="1"/>
</dbReference>
<name>A0A413IM17_9BACT</name>
<dbReference type="Pfam" id="PF16344">
    <property type="entry name" value="FecR_C"/>
    <property type="match status" value="1"/>
</dbReference>
<feature type="domain" description="Protein FecR C-terminal" evidence="3">
    <location>
        <begin position="319"/>
        <end position="387"/>
    </location>
</feature>
<dbReference type="GO" id="GO:0016989">
    <property type="term" value="F:sigma factor antagonist activity"/>
    <property type="evidence" value="ECO:0007669"/>
    <property type="project" value="TreeGrafter"/>
</dbReference>
<evidence type="ECO:0000259" key="2">
    <source>
        <dbReference type="Pfam" id="PF04773"/>
    </source>
</evidence>